<dbReference type="EC" id="5.99.1.4" evidence="1"/>
<protein>
    <recommendedName>
        <fullName evidence="1">2-hydroxychromene-2-carboxylate isomerase</fullName>
        <ecNumber evidence="1">5.99.1.4</ecNumber>
    </recommendedName>
</protein>
<dbReference type="SUPFAM" id="SSF52833">
    <property type="entry name" value="Thioredoxin-like"/>
    <property type="match status" value="1"/>
</dbReference>
<keyword evidence="1 4" id="KW-0413">Isomerase</keyword>
<dbReference type="GO" id="GO:0006749">
    <property type="term" value="P:glutathione metabolic process"/>
    <property type="evidence" value="ECO:0007669"/>
    <property type="project" value="TreeGrafter"/>
</dbReference>
<sequence length="205" mass="22354">MNSPIDFYFDFSSPYSYCASTRVDALGAELGRAVRWHPILLGPVFKQIGVVPLVDVPIKGRYALHDFARTAALFDIPYVHPQKFPVATIGAARAMLWIDAQHGAAKARDFAHAVFHAYFAAGQDISQPEVVLAAAQQAGLDAGAVAQGMQQDDIKAALKSGIEAATARGVFGAPFIFIDDEPFWGFDRFDYIRRWLQRRGPGAAA</sequence>
<gene>
    <name evidence="4" type="ORF">CEY11_16070</name>
</gene>
<dbReference type="PANTHER" id="PTHR42943">
    <property type="entry name" value="GLUTATHIONE S-TRANSFERASE KAPPA"/>
    <property type="match status" value="1"/>
</dbReference>
<comment type="caution">
    <text evidence="4">The sequence shown here is derived from an EMBL/GenBank/DDBJ whole genome shotgun (WGS) entry which is preliminary data.</text>
</comment>
<evidence type="ECO:0000256" key="2">
    <source>
        <dbReference type="PIRSR" id="PIRSR006386-1"/>
    </source>
</evidence>
<accession>A0A225MAW8</accession>
<evidence type="ECO:0000313" key="4">
    <source>
        <dbReference type="EMBL" id="OWT57433.1"/>
    </source>
</evidence>
<comment type="similarity">
    <text evidence="1">Belongs to the GST superfamily. NadH family.</text>
</comment>
<dbReference type="EMBL" id="NJIH01000009">
    <property type="protein sequence ID" value="OWT57433.1"/>
    <property type="molecule type" value="Genomic_DNA"/>
</dbReference>
<feature type="domain" description="DSBA-like thioredoxin" evidence="3">
    <location>
        <begin position="5"/>
        <end position="194"/>
    </location>
</feature>
<reference evidence="5" key="1">
    <citation type="submission" date="2017-06" db="EMBL/GenBank/DDBJ databases">
        <title>Herbaspirillum phytohormonus sp. nov., isolated from the root nodule of Robinia pseudoacacia in lead-zinc mine.</title>
        <authorList>
            <person name="Fan M."/>
            <person name="Lin Y."/>
        </authorList>
    </citation>
    <scope>NUCLEOTIDE SEQUENCE [LARGE SCALE GENOMIC DNA]</scope>
    <source>
        <strain evidence="5">SC-089</strain>
    </source>
</reference>
<dbReference type="GO" id="GO:1901170">
    <property type="term" value="P:naphthalene catabolic process"/>
    <property type="evidence" value="ECO:0007669"/>
    <property type="project" value="InterPro"/>
</dbReference>
<dbReference type="AlphaFoldDB" id="A0A225MAW8"/>
<dbReference type="PANTHER" id="PTHR42943:SF2">
    <property type="entry name" value="GLUTATHIONE S-TRANSFERASE KAPPA 1"/>
    <property type="match status" value="1"/>
</dbReference>
<dbReference type="Pfam" id="PF01323">
    <property type="entry name" value="DSBA"/>
    <property type="match status" value="1"/>
</dbReference>
<dbReference type="InterPro" id="IPR014440">
    <property type="entry name" value="HCCAis_GSTk"/>
</dbReference>
<evidence type="ECO:0000256" key="1">
    <source>
        <dbReference type="PIRNR" id="PIRNR006386"/>
    </source>
</evidence>
<dbReference type="Proteomes" id="UP000214603">
    <property type="component" value="Unassembled WGS sequence"/>
</dbReference>
<name>A0A225MAW8_9BURK</name>
<dbReference type="InterPro" id="IPR051924">
    <property type="entry name" value="GST_Kappa/NadH"/>
</dbReference>
<dbReference type="Gene3D" id="3.40.30.10">
    <property type="entry name" value="Glutaredoxin"/>
    <property type="match status" value="1"/>
</dbReference>
<proteinExistence type="inferred from homology"/>
<organism evidence="4 5">
    <name type="scientific">Candidimonas nitroreducens</name>
    <dbReference type="NCBI Taxonomy" id="683354"/>
    <lineage>
        <taxon>Bacteria</taxon>
        <taxon>Pseudomonadati</taxon>
        <taxon>Pseudomonadota</taxon>
        <taxon>Betaproteobacteria</taxon>
        <taxon>Burkholderiales</taxon>
        <taxon>Alcaligenaceae</taxon>
        <taxon>Candidimonas</taxon>
    </lineage>
</organism>
<feature type="active site" description="Nucleophile" evidence="2">
    <location>
        <position position="13"/>
    </location>
</feature>
<comment type="catalytic activity">
    <reaction evidence="1">
        <text>2-hydroxychromene-2-carboxylate = (3E)-4-(2-hydroxyphenyl)-2-oxobut-3-enoate</text>
        <dbReference type="Rhea" id="RHEA:27401"/>
        <dbReference type="ChEBI" id="CHEBI:59350"/>
        <dbReference type="ChEBI" id="CHEBI:59353"/>
        <dbReference type="EC" id="5.99.1.4"/>
    </reaction>
</comment>
<dbReference type="GO" id="GO:0018845">
    <property type="term" value="F:2-hydroxychromene-2-carboxylate isomerase activity"/>
    <property type="evidence" value="ECO:0007669"/>
    <property type="project" value="UniProtKB-UniRule"/>
</dbReference>
<dbReference type="GO" id="GO:0004602">
    <property type="term" value="F:glutathione peroxidase activity"/>
    <property type="evidence" value="ECO:0007669"/>
    <property type="project" value="TreeGrafter"/>
</dbReference>
<dbReference type="InterPro" id="IPR001853">
    <property type="entry name" value="DSBA-like_thioredoxin_dom"/>
</dbReference>
<keyword evidence="5" id="KW-1185">Reference proteome</keyword>
<dbReference type="CDD" id="cd03022">
    <property type="entry name" value="DsbA_HCCA_Iso"/>
    <property type="match status" value="1"/>
</dbReference>
<dbReference type="RefSeq" id="WP_088604437.1">
    <property type="nucleotide sequence ID" value="NZ_NJIH01000009.1"/>
</dbReference>
<evidence type="ECO:0000313" key="5">
    <source>
        <dbReference type="Proteomes" id="UP000214603"/>
    </source>
</evidence>
<evidence type="ECO:0000259" key="3">
    <source>
        <dbReference type="Pfam" id="PF01323"/>
    </source>
</evidence>
<dbReference type="GO" id="GO:0004364">
    <property type="term" value="F:glutathione transferase activity"/>
    <property type="evidence" value="ECO:0007669"/>
    <property type="project" value="TreeGrafter"/>
</dbReference>
<dbReference type="InterPro" id="IPR044087">
    <property type="entry name" value="NahD-like"/>
</dbReference>
<dbReference type="PIRSF" id="PIRSF006386">
    <property type="entry name" value="HCCAis_GSTk"/>
    <property type="match status" value="1"/>
</dbReference>
<dbReference type="OrthoDB" id="8560325at2"/>
<dbReference type="InterPro" id="IPR036249">
    <property type="entry name" value="Thioredoxin-like_sf"/>
</dbReference>